<keyword evidence="3" id="KW-0819">tRNA processing</keyword>
<proteinExistence type="predicted"/>
<keyword evidence="6" id="KW-1185">Reference proteome</keyword>
<protein>
    <submittedName>
        <fullName evidence="7">THUMP domain-containing protein</fullName>
    </submittedName>
</protein>
<feature type="domain" description="THUMP" evidence="5">
    <location>
        <begin position="1"/>
        <end position="80"/>
    </location>
</feature>
<keyword evidence="2" id="KW-0808">Transferase</keyword>
<dbReference type="GO" id="GO:0030488">
    <property type="term" value="P:tRNA methylation"/>
    <property type="evidence" value="ECO:0007669"/>
    <property type="project" value="TreeGrafter"/>
</dbReference>
<dbReference type="AlphaFoldDB" id="A0A183GLM0"/>
<evidence type="ECO:0000313" key="7">
    <source>
        <dbReference type="WBParaSite" id="HPBE_0002359001-mRNA-1"/>
    </source>
</evidence>
<dbReference type="Proteomes" id="UP000050761">
    <property type="component" value="Unassembled WGS sequence"/>
</dbReference>
<dbReference type="GO" id="GO:0043527">
    <property type="term" value="C:tRNA methyltransferase complex"/>
    <property type="evidence" value="ECO:0007669"/>
    <property type="project" value="UniProtKB-ARBA"/>
</dbReference>
<dbReference type="SUPFAM" id="SSF53335">
    <property type="entry name" value="S-adenosyl-L-methionine-dependent methyltransferases"/>
    <property type="match status" value="1"/>
</dbReference>
<dbReference type="GO" id="GO:0003723">
    <property type="term" value="F:RNA binding"/>
    <property type="evidence" value="ECO:0007669"/>
    <property type="project" value="UniProtKB-UniRule"/>
</dbReference>
<evidence type="ECO:0000313" key="6">
    <source>
        <dbReference type="Proteomes" id="UP000050761"/>
    </source>
</evidence>
<dbReference type="Pfam" id="PF02926">
    <property type="entry name" value="THUMP"/>
    <property type="match status" value="1"/>
</dbReference>
<name>A0A183GLM0_HELPZ</name>
<accession>A0A183GLM0</accession>
<dbReference type="PANTHER" id="PTHR14911:SF13">
    <property type="entry name" value="TRNA (GUANINE(6)-N2)-METHYLTRANSFERASE THUMP3"/>
    <property type="match status" value="1"/>
</dbReference>
<dbReference type="InterPro" id="IPR029063">
    <property type="entry name" value="SAM-dependent_MTases_sf"/>
</dbReference>
<evidence type="ECO:0000259" key="5">
    <source>
        <dbReference type="PROSITE" id="PS51165"/>
    </source>
</evidence>
<dbReference type="PROSITE" id="PS51165">
    <property type="entry name" value="THUMP"/>
    <property type="match status" value="1"/>
</dbReference>
<sequence>LPTVRAVHSGDGVVQLSSVCRVTCNRAGEKSHHSFSSMDAARALGGRINHIFGWRPDMENFDMEVLLNIRNDTMLVMVALNRESLFKRNVSAFGPTTLRSTICYCMLLHPQMILDPMCGGGSVPLEAALSFPGCLFIGTDVHTKALERCSENKVRLDYSKVKLNSVDTSASWLFLCKTVWLVEIYVSYA</sequence>
<dbReference type="Gene3D" id="3.30.2130.30">
    <property type="match status" value="1"/>
</dbReference>
<dbReference type="Pfam" id="PF01170">
    <property type="entry name" value="UPF0020"/>
    <property type="match status" value="1"/>
</dbReference>
<reference evidence="7" key="1">
    <citation type="submission" date="2019-09" db="UniProtKB">
        <authorList>
            <consortium name="WormBaseParasite"/>
        </authorList>
    </citation>
    <scope>IDENTIFICATION</scope>
</reference>
<dbReference type="WBParaSite" id="HPBE_0002359001-mRNA-1">
    <property type="protein sequence ID" value="HPBE_0002359001-mRNA-1"/>
    <property type="gene ID" value="HPBE_0002359001"/>
</dbReference>
<dbReference type="InterPro" id="IPR004114">
    <property type="entry name" value="THUMP_dom"/>
</dbReference>
<evidence type="ECO:0000256" key="1">
    <source>
        <dbReference type="ARBA" id="ARBA00004496"/>
    </source>
</evidence>
<dbReference type="SUPFAM" id="SSF143437">
    <property type="entry name" value="THUMP domain-like"/>
    <property type="match status" value="1"/>
</dbReference>
<evidence type="ECO:0000256" key="2">
    <source>
        <dbReference type="ARBA" id="ARBA00022603"/>
    </source>
</evidence>
<dbReference type="GO" id="GO:0005737">
    <property type="term" value="C:cytoplasm"/>
    <property type="evidence" value="ECO:0007669"/>
    <property type="project" value="UniProtKB-SubCell"/>
</dbReference>
<dbReference type="PANTHER" id="PTHR14911">
    <property type="entry name" value="THUMP DOMAIN-CONTAINING"/>
    <property type="match status" value="1"/>
</dbReference>
<evidence type="ECO:0000256" key="3">
    <source>
        <dbReference type="ARBA" id="ARBA00022694"/>
    </source>
</evidence>
<organism evidence="6 7">
    <name type="scientific">Heligmosomoides polygyrus</name>
    <name type="common">Parasitic roundworm</name>
    <dbReference type="NCBI Taxonomy" id="6339"/>
    <lineage>
        <taxon>Eukaryota</taxon>
        <taxon>Metazoa</taxon>
        <taxon>Ecdysozoa</taxon>
        <taxon>Nematoda</taxon>
        <taxon>Chromadorea</taxon>
        <taxon>Rhabditida</taxon>
        <taxon>Rhabditina</taxon>
        <taxon>Rhabditomorpha</taxon>
        <taxon>Strongyloidea</taxon>
        <taxon>Heligmosomidae</taxon>
        <taxon>Heligmosomoides</taxon>
    </lineage>
</organism>
<keyword evidence="4" id="KW-0694">RNA-binding</keyword>
<comment type="subcellular location">
    <subcellularLocation>
        <location evidence="1">Cytoplasm</location>
    </subcellularLocation>
</comment>
<dbReference type="InterPro" id="IPR000241">
    <property type="entry name" value="RlmKL-like_Mtase"/>
</dbReference>
<dbReference type="GO" id="GO:0016423">
    <property type="term" value="F:tRNA (guanine) methyltransferase activity"/>
    <property type="evidence" value="ECO:0007669"/>
    <property type="project" value="TreeGrafter"/>
</dbReference>
<dbReference type="Gene3D" id="3.40.50.150">
    <property type="entry name" value="Vaccinia Virus protein VP39"/>
    <property type="match status" value="1"/>
</dbReference>
<keyword evidence="2" id="KW-0489">Methyltransferase</keyword>
<evidence type="ECO:0000256" key="4">
    <source>
        <dbReference type="PROSITE-ProRule" id="PRU00529"/>
    </source>
</evidence>